<evidence type="ECO:0000259" key="2">
    <source>
        <dbReference type="Pfam" id="PF07859"/>
    </source>
</evidence>
<evidence type="ECO:0000313" key="3">
    <source>
        <dbReference type="EMBL" id="GAN78850.1"/>
    </source>
</evidence>
<evidence type="ECO:0000313" key="4">
    <source>
        <dbReference type="Proteomes" id="UP000032668"/>
    </source>
</evidence>
<organism evidence="3 4">
    <name type="scientific">Acidocella aminolytica 101 = DSM 11237</name>
    <dbReference type="NCBI Taxonomy" id="1120923"/>
    <lineage>
        <taxon>Bacteria</taxon>
        <taxon>Pseudomonadati</taxon>
        <taxon>Pseudomonadota</taxon>
        <taxon>Alphaproteobacteria</taxon>
        <taxon>Acetobacterales</taxon>
        <taxon>Acidocellaceae</taxon>
        <taxon>Acidocella</taxon>
    </lineage>
</organism>
<dbReference type="PROSITE" id="PS01174">
    <property type="entry name" value="LIPASE_GDXG_SER"/>
    <property type="match status" value="1"/>
</dbReference>
<dbReference type="PANTHER" id="PTHR23025">
    <property type="entry name" value="TRIACYLGLYCEROL LIPASE"/>
    <property type="match status" value="1"/>
</dbReference>
<dbReference type="STRING" id="1120923.SAMN02746095_02338"/>
<dbReference type="GO" id="GO:0019433">
    <property type="term" value="P:triglyceride catabolic process"/>
    <property type="evidence" value="ECO:0007669"/>
    <property type="project" value="TreeGrafter"/>
</dbReference>
<dbReference type="GO" id="GO:0005829">
    <property type="term" value="C:cytosol"/>
    <property type="evidence" value="ECO:0007669"/>
    <property type="project" value="TreeGrafter"/>
</dbReference>
<feature type="active site" evidence="1">
    <location>
        <position position="141"/>
    </location>
</feature>
<protein>
    <submittedName>
        <fullName evidence="3">Lipase/esterase/arylesterase</fullName>
    </submittedName>
</protein>
<name>A0A0D6PAS0_9PROT</name>
<dbReference type="Gene3D" id="3.40.50.1820">
    <property type="entry name" value="alpha/beta hydrolase"/>
    <property type="match status" value="1"/>
</dbReference>
<dbReference type="Pfam" id="PF07859">
    <property type="entry name" value="Abhydrolase_3"/>
    <property type="match status" value="1"/>
</dbReference>
<keyword evidence="4" id="KW-1185">Reference proteome</keyword>
<dbReference type="Proteomes" id="UP000032668">
    <property type="component" value="Unassembled WGS sequence"/>
</dbReference>
<proteinExistence type="predicted"/>
<dbReference type="InterPro" id="IPR033140">
    <property type="entry name" value="Lipase_GDXG_put_SER_AS"/>
</dbReference>
<feature type="domain" description="Alpha/beta hydrolase fold-3" evidence="2">
    <location>
        <begin position="69"/>
        <end position="267"/>
    </location>
</feature>
<dbReference type="PANTHER" id="PTHR23025:SF4">
    <property type="entry name" value="ALPHA_BETA HYDROLASE FOLD-3 DOMAIN-CONTAINING PROTEIN"/>
    <property type="match status" value="1"/>
</dbReference>
<dbReference type="InterPro" id="IPR029058">
    <property type="entry name" value="AB_hydrolase_fold"/>
</dbReference>
<dbReference type="SUPFAM" id="SSF53474">
    <property type="entry name" value="alpha/beta-Hydrolases"/>
    <property type="match status" value="1"/>
</dbReference>
<comment type="caution">
    <text evidence="3">The sequence shown here is derived from an EMBL/GenBank/DDBJ whole genome shotgun (WGS) entry which is preliminary data.</text>
</comment>
<dbReference type="GO" id="GO:0004806">
    <property type="term" value="F:triacylglycerol lipase activity"/>
    <property type="evidence" value="ECO:0007669"/>
    <property type="project" value="TreeGrafter"/>
</dbReference>
<gene>
    <name evidence="3" type="ORF">Aam_010_028</name>
</gene>
<reference evidence="3 4" key="1">
    <citation type="submission" date="2012-11" db="EMBL/GenBank/DDBJ databases">
        <title>Whole genome sequence of Acidocella aminolytica 101 = DSM 11237.</title>
        <authorList>
            <person name="Azuma Y."/>
            <person name="Higashiura N."/>
            <person name="Hirakawa H."/>
            <person name="Matsushita K."/>
        </authorList>
    </citation>
    <scope>NUCLEOTIDE SEQUENCE [LARGE SCALE GENOMIC DNA]</scope>
    <source>
        <strain evidence="4">101 / DSM 11237</strain>
    </source>
</reference>
<dbReference type="EMBL" id="BANC01000010">
    <property type="protein sequence ID" value="GAN78850.1"/>
    <property type="molecule type" value="Genomic_DNA"/>
</dbReference>
<evidence type="ECO:0000256" key="1">
    <source>
        <dbReference type="PROSITE-ProRule" id="PRU10038"/>
    </source>
</evidence>
<accession>A0A0D6PAS0</accession>
<dbReference type="GO" id="GO:0004771">
    <property type="term" value="F:sterol ester esterase activity"/>
    <property type="evidence" value="ECO:0007669"/>
    <property type="project" value="TreeGrafter"/>
</dbReference>
<dbReference type="RefSeq" id="WP_073211652.1">
    <property type="nucleotide sequence ID" value="NZ_BANC01000010.1"/>
</dbReference>
<dbReference type="AlphaFoldDB" id="A0A0D6PAS0"/>
<sequence>MSLAELDALLEMMAENPPPQDGPLALRDWFEAAHATLPIPERLNIRRVDAGPVGGELIQPEGAMSDRLIIYYHGGGFVLGSSKTHRTVAANLARVANVTVLAADYRLAPEHAFPAAHDDALAVYHWALVNGYEAIALAGDSAGGNLALSTAVRVREAEWRSPAALALMSPALDFAADGTSHHCVTDDPILSKDLVALFLGAYLPGQDLRDPAVSPLFADLSNLPPVLVHVGSREMLRDDSVNIVQKLRDAGNQADLRIWDGMCHSWQLYAALVREGMDSIEESARFLRAHLLPS</sequence>
<dbReference type="InterPro" id="IPR013094">
    <property type="entry name" value="AB_hydrolase_3"/>
</dbReference>